<accession>A0A914UUR5</accession>
<dbReference type="SMART" id="SM00220">
    <property type="entry name" value="S_TKc"/>
    <property type="match status" value="1"/>
</dbReference>
<dbReference type="SUPFAM" id="SSF56112">
    <property type="entry name" value="Protein kinase-like (PK-like)"/>
    <property type="match status" value="1"/>
</dbReference>
<sequence>MEAMNYFTQAAEGLVYLHGQKPKAIIHRDIKCENLLLTAQYNIKLADFGLATDLTLTSRSKTDFSHAPTSCAGTCLFQAPEIIRNMNQPEAYGRKSDIWSLACTLVQMINGEPPYADLSLKQQNKEKYFRSLLLDISMKREEVCLNRLEKLQNGIEKQQNKDMQLRKIGLETCIKMDKACLNRLEKLQNGTEEQQNKEMQVRNIAWD</sequence>
<evidence type="ECO:0000256" key="2">
    <source>
        <dbReference type="ARBA" id="ARBA00022741"/>
    </source>
</evidence>
<dbReference type="Pfam" id="PF00069">
    <property type="entry name" value="Pkinase"/>
    <property type="match status" value="1"/>
</dbReference>
<dbReference type="InterPro" id="IPR000719">
    <property type="entry name" value="Prot_kinase_dom"/>
</dbReference>
<dbReference type="GO" id="GO:0005524">
    <property type="term" value="F:ATP binding"/>
    <property type="evidence" value="ECO:0007669"/>
    <property type="project" value="UniProtKB-KW"/>
</dbReference>
<keyword evidence="3" id="KW-0418">Kinase</keyword>
<evidence type="ECO:0000256" key="1">
    <source>
        <dbReference type="ARBA" id="ARBA00022679"/>
    </source>
</evidence>
<dbReference type="GO" id="GO:0004672">
    <property type="term" value="F:protein kinase activity"/>
    <property type="evidence" value="ECO:0007669"/>
    <property type="project" value="InterPro"/>
</dbReference>
<evidence type="ECO:0000313" key="7">
    <source>
        <dbReference type="WBParaSite" id="PSAMB.scaffold1254size33815.g11936.t1"/>
    </source>
</evidence>
<dbReference type="PANTHER" id="PTHR48016:SF56">
    <property type="entry name" value="MAPKK KINASE"/>
    <property type="match status" value="1"/>
</dbReference>
<dbReference type="PROSITE" id="PS00108">
    <property type="entry name" value="PROTEIN_KINASE_ST"/>
    <property type="match status" value="1"/>
</dbReference>
<reference evidence="7" key="1">
    <citation type="submission" date="2022-11" db="UniProtKB">
        <authorList>
            <consortium name="WormBaseParasite"/>
        </authorList>
    </citation>
    <scope>IDENTIFICATION</scope>
</reference>
<evidence type="ECO:0000313" key="6">
    <source>
        <dbReference type="Proteomes" id="UP000887566"/>
    </source>
</evidence>
<dbReference type="Proteomes" id="UP000887566">
    <property type="component" value="Unplaced"/>
</dbReference>
<evidence type="ECO:0000256" key="3">
    <source>
        <dbReference type="ARBA" id="ARBA00022777"/>
    </source>
</evidence>
<keyword evidence="1" id="KW-0808">Transferase</keyword>
<proteinExistence type="predicted"/>
<keyword evidence="2" id="KW-0547">Nucleotide-binding</keyword>
<feature type="domain" description="Protein kinase" evidence="5">
    <location>
        <begin position="1"/>
        <end position="207"/>
    </location>
</feature>
<keyword evidence="4" id="KW-0067">ATP-binding</keyword>
<protein>
    <submittedName>
        <fullName evidence="7">Protein kinase domain-containing protein</fullName>
    </submittedName>
</protein>
<dbReference type="InterPro" id="IPR008271">
    <property type="entry name" value="Ser/Thr_kinase_AS"/>
</dbReference>
<dbReference type="InterPro" id="IPR050538">
    <property type="entry name" value="MAP_kinase_kinase_kinase"/>
</dbReference>
<organism evidence="6 7">
    <name type="scientific">Plectus sambesii</name>
    <dbReference type="NCBI Taxonomy" id="2011161"/>
    <lineage>
        <taxon>Eukaryota</taxon>
        <taxon>Metazoa</taxon>
        <taxon>Ecdysozoa</taxon>
        <taxon>Nematoda</taxon>
        <taxon>Chromadorea</taxon>
        <taxon>Plectida</taxon>
        <taxon>Plectina</taxon>
        <taxon>Plectoidea</taxon>
        <taxon>Plectidae</taxon>
        <taxon>Plectus</taxon>
    </lineage>
</organism>
<dbReference type="PROSITE" id="PS50011">
    <property type="entry name" value="PROTEIN_KINASE_DOM"/>
    <property type="match status" value="1"/>
</dbReference>
<dbReference type="InterPro" id="IPR011009">
    <property type="entry name" value="Kinase-like_dom_sf"/>
</dbReference>
<dbReference type="Gene3D" id="1.10.510.10">
    <property type="entry name" value="Transferase(Phosphotransferase) domain 1"/>
    <property type="match status" value="1"/>
</dbReference>
<dbReference type="WBParaSite" id="PSAMB.scaffold1254size33815.g11936.t1">
    <property type="protein sequence ID" value="PSAMB.scaffold1254size33815.g11936.t1"/>
    <property type="gene ID" value="PSAMB.scaffold1254size33815.g11936"/>
</dbReference>
<evidence type="ECO:0000256" key="4">
    <source>
        <dbReference type="ARBA" id="ARBA00022840"/>
    </source>
</evidence>
<dbReference type="AlphaFoldDB" id="A0A914UUR5"/>
<evidence type="ECO:0000259" key="5">
    <source>
        <dbReference type="PROSITE" id="PS50011"/>
    </source>
</evidence>
<name>A0A914UUR5_9BILA</name>
<keyword evidence="6" id="KW-1185">Reference proteome</keyword>
<dbReference type="PANTHER" id="PTHR48016">
    <property type="entry name" value="MAP KINASE KINASE KINASE SSK2-RELATED-RELATED"/>
    <property type="match status" value="1"/>
</dbReference>